<feature type="region of interest" description="Disordered" evidence="1">
    <location>
        <begin position="167"/>
        <end position="204"/>
    </location>
</feature>
<protein>
    <submittedName>
        <fullName evidence="2">Uncharacterized protein</fullName>
    </submittedName>
</protein>
<evidence type="ECO:0000313" key="3">
    <source>
        <dbReference type="Proteomes" id="UP000447873"/>
    </source>
</evidence>
<evidence type="ECO:0000313" key="2">
    <source>
        <dbReference type="EMBL" id="KAE9969427.1"/>
    </source>
</evidence>
<proteinExistence type="predicted"/>
<feature type="compositionally biased region" description="Basic and acidic residues" evidence="1">
    <location>
        <begin position="180"/>
        <end position="189"/>
    </location>
</feature>
<feature type="compositionally biased region" description="Polar residues" evidence="1">
    <location>
        <begin position="167"/>
        <end position="179"/>
    </location>
</feature>
<accession>A0A8H3UH58</accession>
<comment type="caution">
    <text evidence="2">The sequence shown here is derived from an EMBL/GenBank/DDBJ whole genome shotgun (WGS) entry which is preliminary data.</text>
</comment>
<dbReference type="AlphaFoldDB" id="A0A8H3UH58"/>
<sequence length="268" mass="31372">MSRTSVFDRDNQYAPKRSVADSNLRILRRSVRKIIHGLRADRVEGILEGIDELRFLTDWSTPNEKNGQYGKRHLDDEPSRKNRHTKNRHYECIGPVSHRKRQNNVSKRDVQDLGNGLLQESLPFERCYHCRTSQRQAEPMERLINTRLESTLTSKDIVINIHHHNYYYNQPSKPSSSNESIERPRRSDIPRGITELPGEELKRNPEEAMLDHRHNLHERAPPTINETTKPSGSFVERVVRHKKHLGDIEAKQFTSGCRMRSERAAIRY</sequence>
<reference evidence="2 3" key="1">
    <citation type="submission" date="2018-12" db="EMBL/GenBank/DDBJ databases">
        <title>Venturia inaequalis Genome Resource.</title>
        <authorList>
            <person name="Lichtner F.J."/>
        </authorList>
    </citation>
    <scope>NUCLEOTIDE SEQUENCE [LARGE SCALE GENOMIC DNA]</scope>
    <source>
        <strain evidence="2 3">120213</strain>
    </source>
</reference>
<name>A0A8H3UH58_VENIN</name>
<dbReference type="Proteomes" id="UP000447873">
    <property type="component" value="Unassembled WGS sequence"/>
</dbReference>
<feature type="region of interest" description="Disordered" evidence="1">
    <location>
        <begin position="61"/>
        <end position="86"/>
    </location>
</feature>
<dbReference type="EMBL" id="WNWS01000368">
    <property type="protein sequence ID" value="KAE9969427.1"/>
    <property type="molecule type" value="Genomic_DNA"/>
</dbReference>
<organism evidence="2 3">
    <name type="scientific">Venturia inaequalis</name>
    <name type="common">Apple scab fungus</name>
    <dbReference type="NCBI Taxonomy" id="5025"/>
    <lineage>
        <taxon>Eukaryota</taxon>
        <taxon>Fungi</taxon>
        <taxon>Dikarya</taxon>
        <taxon>Ascomycota</taxon>
        <taxon>Pezizomycotina</taxon>
        <taxon>Dothideomycetes</taxon>
        <taxon>Pleosporomycetidae</taxon>
        <taxon>Venturiales</taxon>
        <taxon>Venturiaceae</taxon>
        <taxon>Venturia</taxon>
    </lineage>
</organism>
<gene>
    <name evidence="2" type="ORF">EG328_006875</name>
</gene>
<evidence type="ECO:0000256" key="1">
    <source>
        <dbReference type="SAM" id="MobiDB-lite"/>
    </source>
</evidence>